<dbReference type="Proteomes" id="UP001054821">
    <property type="component" value="Chromosome 5"/>
</dbReference>
<dbReference type="AlphaFoldDB" id="A0AAD4VSC1"/>
<gene>
    <name evidence="1" type="ORF">L3X38_028749</name>
</gene>
<comment type="caution">
    <text evidence="1">The sequence shown here is derived from an EMBL/GenBank/DDBJ whole genome shotgun (WGS) entry which is preliminary data.</text>
</comment>
<proteinExistence type="predicted"/>
<evidence type="ECO:0000313" key="1">
    <source>
        <dbReference type="EMBL" id="KAI5329352.1"/>
    </source>
</evidence>
<accession>A0AAD4VSC1</accession>
<evidence type="ECO:0000313" key="2">
    <source>
        <dbReference type="Proteomes" id="UP001054821"/>
    </source>
</evidence>
<protein>
    <submittedName>
        <fullName evidence="1">Uncharacterized protein</fullName>
    </submittedName>
</protein>
<name>A0AAD4VSC1_PRUDU</name>
<keyword evidence="2" id="KW-1185">Reference proteome</keyword>
<sequence>MLLLFETLPFWRLPRCRFGGGSTQTQWKPKSGAGWKRSDAVEAVGDAISFVKERIRREQSKRETRTVMDSEEADKYIELVKQLQGRALPK</sequence>
<reference evidence="1 2" key="1">
    <citation type="journal article" date="2022" name="G3 (Bethesda)">
        <title>Whole-genome sequence and methylome profiling of the almond [Prunus dulcis (Mill.) D.A. Webb] cultivar 'Nonpareil'.</title>
        <authorList>
            <person name="D'Amico-Willman K.M."/>
            <person name="Ouma W.Z."/>
            <person name="Meulia T."/>
            <person name="Sideli G.M."/>
            <person name="Gradziel T.M."/>
            <person name="Fresnedo-Ramirez J."/>
        </authorList>
    </citation>
    <scope>NUCLEOTIDE SEQUENCE [LARGE SCALE GENOMIC DNA]</scope>
    <source>
        <strain evidence="1">Clone GOH B32 T37-40</strain>
    </source>
</reference>
<organism evidence="1 2">
    <name type="scientific">Prunus dulcis</name>
    <name type="common">Almond</name>
    <name type="synonym">Amygdalus dulcis</name>
    <dbReference type="NCBI Taxonomy" id="3755"/>
    <lineage>
        <taxon>Eukaryota</taxon>
        <taxon>Viridiplantae</taxon>
        <taxon>Streptophyta</taxon>
        <taxon>Embryophyta</taxon>
        <taxon>Tracheophyta</taxon>
        <taxon>Spermatophyta</taxon>
        <taxon>Magnoliopsida</taxon>
        <taxon>eudicotyledons</taxon>
        <taxon>Gunneridae</taxon>
        <taxon>Pentapetalae</taxon>
        <taxon>rosids</taxon>
        <taxon>fabids</taxon>
        <taxon>Rosales</taxon>
        <taxon>Rosaceae</taxon>
        <taxon>Amygdaloideae</taxon>
        <taxon>Amygdaleae</taxon>
        <taxon>Prunus</taxon>
    </lineage>
</organism>
<dbReference type="EMBL" id="JAJFAZ020000005">
    <property type="protein sequence ID" value="KAI5329352.1"/>
    <property type="molecule type" value="Genomic_DNA"/>
</dbReference>